<dbReference type="PANTHER" id="PTHR38605:SF1">
    <property type="entry name" value="ATPASE"/>
    <property type="match status" value="1"/>
</dbReference>
<sequence length="433" mass="49509">SGKTVLLTSLISHLKNHHPELLRLHPGSKKQPAEIICFEERSLPGMKIPMLPHEKSYNSFRHEMRWPDKTADALYYHCTFQRRDWSWTDVELTFIDFPGERFNDLLMLDEKMDYAGWSTQVLDRLESHPKSRALAADYLATVKTQLSAHSPDAEAVLRAYRLLLARLMQNYSAFITPSVFALDTRGRMPDNHPDPARVAAGRLLGLNEESQFAPLPSMEEDTPLHPVFRKSFDQYRKALIRPHFDLLRRCDLLLVLVDIPGLLAGNVGRFNDTEQVIGDVLAAAGRKRGFGIFSFRNLKKVAFVATKSDTIQPRDSDRLRALLKELVWHKARNHPDLPHQLFTCAAVQSTHLDAKGELEGYPVWSPEGRLIPPPTPDQPMHHLHPSRLPECWPEHWQAGDYAFPEVWPLLPARRNLPPRHLGLNAIVDFILES</sequence>
<dbReference type="PANTHER" id="PTHR38605">
    <property type="entry name" value="ATPASE-RELATED"/>
    <property type="match status" value="1"/>
</dbReference>
<feature type="non-terminal residue" evidence="1">
    <location>
        <position position="1"/>
    </location>
</feature>
<dbReference type="Proteomes" id="UP000886100">
    <property type="component" value="Unassembled WGS sequence"/>
</dbReference>
<protein>
    <recommendedName>
        <fullName evidence="2">YcjX family protein</fullName>
    </recommendedName>
</protein>
<gene>
    <name evidence="1" type="ORF">ENJ98_02095</name>
</gene>
<evidence type="ECO:0008006" key="2">
    <source>
        <dbReference type="Google" id="ProtNLM"/>
    </source>
</evidence>
<dbReference type="EMBL" id="DROM01000133">
    <property type="protein sequence ID" value="HHH13003.1"/>
    <property type="molecule type" value="Genomic_DNA"/>
</dbReference>
<comment type="caution">
    <text evidence="1">The sequence shown here is derived from an EMBL/GenBank/DDBJ whole genome shotgun (WGS) entry which is preliminary data.</text>
</comment>
<evidence type="ECO:0000313" key="1">
    <source>
        <dbReference type="EMBL" id="HHH13003.1"/>
    </source>
</evidence>
<accession>A0A7C5N2G9</accession>
<reference evidence="1" key="1">
    <citation type="journal article" date="2020" name="mSystems">
        <title>Genome- and Community-Level Interaction Insights into Carbon Utilization and Element Cycling Functions of Hydrothermarchaeota in Hydrothermal Sediment.</title>
        <authorList>
            <person name="Zhou Z."/>
            <person name="Liu Y."/>
            <person name="Xu W."/>
            <person name="Pan J."/>
            <person name="Luo Z.H."/>
            <person name="Li M."/>
        </authorList>
    </citation>
    <scope>NUCLEOTIDE SEQUENCE [LARGE SCALE GENOMIC DNA]</scope>
    <source>
        <strain evidence="1">HyVt-535</strain>
    </source>
</reference>
<proteinExistence type="predicted"/>
<organism evidence="1">
    <name type="scientific">Thiolapillus brandeum</name>
    <dbReference type="NCBI Taxonomy" id="1076588"/>
    <lineage>
        <taxon>Bacteria</taxon>
        <taxon>Pseudomonadati</taxon>
        <taxon>Pseudomonadota</taxon>
        <taxon>Gammaproteobacteria</taxon>
        <taxon>Chromatiales</taxon>
        <taxon>Sedimenticolaceae</taxon>
        <taxon>Thiolapillus</taxon>
    </lineage>
</organism>
<dbReference type="Pfam" id="PF04317">
    <property type="entry name" value="DUF463"/>
    <property type="match status" value="1"/>
</dbReference>
<name>A0A7C5N2G9_9GAMM</name>
<dbReference type="InterPro" id="IPR007413">
    <property type="entry name" value="YcjX-like"/>
</dbReference>
<dbReference type="AlphaFoldDB" id="A0A7C5N2G9"/>